<dbReference type="STRING" id="2512241.A0A553HLL5"/>
<comment type="caution">
    <text evidence="1">The sequence shown here is derived from an EMBL/GenBank/DDBJ whole genome shotgun (WGS) entry which is preliminary data.</text>
</comment>
<keyword evidence="2" id="KW-1185">Reference proteome</keyword>
<name>A0A553HLL5_9PEZI</name>
<dbReference type="OrthoDB" id="4757738at2759"/>
<reference evidence="2" key="1">
    <citation type="submission" date="2019-06" db="EMBL/GenBank/DDBJ databases">
        <title>Draft genome sequence of the griseofulvin-producing fungus Xylaria cubensis strain G536.</title>
        <authorList>
            <person name="Mead M.E."/>
            <person name="Raja H.A."/>
            <person name="Steenwyk J.L."/>
            <person name="Knowles S.L."/>
            <person name="Oberlies N.H."/>
            <person name="Rokas A."/>
        </authorList>
    </citation>
    <scope>NUCLEOTIDE SEQUENCE [LARGE SCALE GENOMIC DNA]</scope>
    <source>
        <strain evidence="2">G536</strain>
    </source>
</reference>
<dbReference type="EMBL" id="VFLP01000079">
    <property type="protein sequence ID" value="TRX88850.1"/>
    <property type="molecule type" value="Genomic_DNA"/>
</dbReference>
<organism evidence="1 2">
    <name type="scientific">Xylaria flabelliformis</name>
    <dbReference type="NCBI Taxonomy" id="2512241"/>
    <lineage>
        <taxon>Eukaryota</taxon>
        <taxon>Fungi</taxon>
        <taxon>Dikarya</taxon>
        <taxon>Ascomycota</taxon>
        <taxon>Pezizomycotina</taxon>
        <taxon>Sordariomycetes</taxon>
        <taxon>Xylariomycetidae</taxon>
        <taxon>Xylariales</taxon>
        <taxon>Xylariaceae</taxon>
        <taxon>Xylaria</taxon>
    </lineage>
</organism>
<protein>
    <submittedName>
        <fullName evidence="1">Uncharacterized protein</fullName>
    </submittedName>
</protein>
<dbReference type="AlphaFoldDB" id="A0A553HLL5"/>
<accession>A0A553HLL5</accession>
<sequence>MQYSGNGRNENDLLGKSSRTDSALIPINLVIDSESIIKCGVSEDPAPIADEIKEGFSDFASGKVGDGVAKVLSSGLKLLFGQYLANSAETTRYLIGCGDLGGVYRLDIHMFSYQYTSEQLTSVTKNVLAVSIVMSSVDTAKIDDNTLLIIVQKCYASCTTEEQRAIYDQIKQHKSSPNPPAPLHVVRRSLKLGAARSNGHLRGLASAPPAPNNLPKVVAQKSTASVLLTFKIGTASQSADAIKGYVTGALVTGHTFQKNLLVTTSPQDDDLADQFLVMSVVAERYAFDSDARRAARHEPPELLLIRKLSDCLFDLRDDDMPVIAMQAYQFLLGTDDDTPRESSLKKLTAP</sequence>
<evidence type="ECO:0000313" key="2">
    <source>
        <dbReference type="Proteomes" id="UP000319160"/>
    </source>
</evidence>
<dbReference type="Proteomes" id="UP000319160">
    <property type="component" value="Unassembled WGS sequence"/>
</dbReference>
<gene>
    <name evidence="1" type="ORF">FHL15_010309</name>
</gene>
<evidence type="ECO:0000313" key="1">
    <source>
        <dbReference type="EMBL" id="TRX88850.1"/>
    </source>
</evidence>
<proteinExistence type="predicted"/>